<evidence type="ECO:0000313" key="3">
    <source>
        <dbReference type="Proteomes" id="UP000253094"/>
    </source>
</evidence>
<dbReference type="Proteomes" id="UP000253094">
    <property type="component" value="Unassembled WGS sequence"/>
</dbReference>
<dbReference type="EMBL" id="QOIL01000025">
    <property type="protein sequence ID" value="RCG23959.1"/>
    <property type="molecule type" value="Genomic_DNA"/>
</dbReference>
<gene>
    <name evidence="2" type="ORF">DQ384_33360</name>
</gene>
<dbReference type="AlphaFoldDB" id="A0A367F1Y9"/>
<dbReference type="InterPro" id="IPR012338">
    <property type="entry name" value="Beta-lactam/transpept-like"/>
</dbReference>
<protein>
    <submittedName>
        <fullName evidence="2">Class A beta-lactamase-related serine hydrolase</fullName>
    </submittedName>
</protein>
<proteinExistence type="predicted"/>
<dbReference type="PANTHER" id="PTHR43319">
    <property type="entry name" value="BETA-LACTAMASE-RELATED"/>
    <property type="match status" value="1"/>
</dbReference>
<organism evidence="2 3">
    <name type="scientific">Sphaerisporangium album</name>
    <dbReference type="NCBI Taxonomy" id="509200"/>
    <lineage>
        <taxon>Bacteria</taxon>
        <taxon>Bacillati</taxon>
        <taxon>Actinomycetota</taxon>
        <taxon>Actinomycetes</taxon>
        <taxon>Streptosporangiales</taxon>
        <taxon>Streptosporangiaceae</taxon>
        <taxon>Sphaerisporangium</taxon>
    </lineage>
</organism>
<dbReference type="PANTHER" id="PTHR43319:SF3">
    <property type="entry name" value="BETA-LACTAMASE-RELATED DOMAIN-CONTAINING PROTEIN"/>
    <property type="match status" value="1"/>
</dbReference>
<evidence type="ECO:0000313" key="2">
    <source>
        <dbReference type="EMBL" id="RCG23959.1"/>
    </source>
</evidence>
<dbReference type="GO" id="GO:0016787">
    <property type="term" value="F:hydrolase activity"/>
    <property type="evidence" value="ECO:0007669"/>
    <property type="project" value="UniProtKB-KW"/>
</dbReference>
<name>A0A367F1Y9_9ACTN</name>
<dbReference type="SUPFAM" id="SSF56601">
    <property type="entry name" value="beta-lactamase/transpeptidase-like"/>
    <property type="match status" value="1"/>
</dbReference>
<reference evidence="2 3" key="1">
    <citation type="submission" date="2018-06" db="EMBL/GenBank/DDBJ databases">
        <title>Sphaerisporangium craniellae sp. nov., isolated from a marine sponge in the South China Sea.</title>
        <authorList>
            <person name="Li L."/>
        </authorList>
    </citation>
    <scope>NUCLEOTIDE SEQUENCE [LARGE SCALE GENOMIC DNA]</scope>
    <source>
        <strain evidence="2 3">CCTCC AA 208026</strain>
    </source>
</reference>
<accession>A0A367F1Y9</accession>
<keyword evidence="3" id="KW-1185">Reference proteome</keyword>
<dbReference type="Pfam" id="PF00144">
    <property type="entry name" value="Beta-lactamase"/>
    <property type="match status" value="1"/>
</dbReference>
<dbReference type="InterPro" id="IPR001466">
    <property type="entry name" value="Beta-lactam-related"/>
</dbReference>
<evidence type="ECO:0000259" key="1">
    <source>
        <dbReference type="Pfam" id="PF00144"/>
    </source>
</evidence>
<keyword evidence="2" id="KW-0378">Hydrolase</keyword>
<feature type="domain" description="Beta-lactamase-related" evidence="1">
    <location>
        <begin position="8"/>
        <end position="356"/>
    </location>
</feature>
<comment type="caution">
    <text evidence="2">The sequence shown here is derived from an EMBL/GenBank/DDBJ whole genome shotgun (WGS) entry which is preliminary data.</text>
</comment>
<dbReference type="Gene3D" id="3.40.710.10">
    <property type="entry name" value="DD-peptidase/beta-lactamase superfamily"/>
    <property type="match status" value="1"/>
</dbReference>
<dbReference type="OrthoDB" id="9809635at2"/>
<dbReference type="RefSeq" id="WP_114032868.1">
    <property type="nucleotide sequence ID" value="NZ_QOIL01000025.1"/>
</dbReference>
<dbReference type="InterPro" id="IPR052907">
    <property type="entry name" value="Beta-lactamase/esterase"/>
</dbReference>
<sequence length="369" mass="39043">MSDLQQQVQNTIDELVESGAERGLQVAVYKDGDLVVDAVAGTDPATGRAITSDTPIYSSSTGKSLTSAVVHVLAEQGVFSYDTPISEVWPEFAAHGKQAATIRHALAFTVGVPGVPEDTTADDLLDWDKITTALAGTEPWWEPGTKVGYHPQTFGYILGEIVRRATGKPISQVLHEQIARPLGLEREIYLGVPETELSRVARLEQTGPQIDIEQLRAMMPTFFKIAPPAVQLSAELCNRDDYLKADIPAGGTLTARGVAKVYAALAGQLPGTKPLVSAERLAEISAVAVADTDQIFGMPTQYALGYSIGRPVPDAPAGATIIGWPGAGGSVADVDLTNDIAFAVTKTRFTSGDFTTIAPISALVTKSLT</sequence>